<dbReference type="InterPro" id="IPR024083">
    <property type="entry name" value="Fumarase/histidase_N"/>
</dbReference>
<dbReference type="FunFam" id="1.10.275.10:FF:000005">
    <property type="entry name" value="Histidine ammonia-lyase"/>
    <property type="match status" value="1"/>
</dbReference>
<evidence type="ECO:0000256" key="1">
    <source>
        <dbReference type="ARBA" id="ARBA00005113"/>
    </source>
</evidence>
<dbReference type="InterPro" id="IPR001106">
    <property type="entry name" value="Aromatic_Lyase"/>
</dbReference>
<gene>
    <name evidence="10" type="ORF">A7A78_00670</name>
</gene>
<dbReference type="Proteomes" id="UP000077552">
    <property type="component" value="Unassembled WGS sequence"/>
</dbReference>
<dbReference type="EC" id="4.3.1.3" evidence="2 6"/>
<evidence type="ECO:0000313" key="10">
    <source>
        <dbReference type="EMBL" id="OAD92459.1"/>
    </source>
</evidence>
<dbReference type="GO" id="GO:0004397">
    <property type="term" value="F:histidine ammonia-lyase activity"/>
    <property type="evidence" value="ECO:0007669"/>
    <property type="project" value="UniProtKB-UniRule"/>
</dbReference>
<name>A0A1A9LGD9_9FLAO</name>
<dbReference type="GO" id="GO:0019557">
    <property type="term" value="P:L-histidine catabolic process to glutamate and formate"/>
    <property type="evidence" value="ECO:0007669"/>
    <property type="project" value="UniProtKB-UniPathway"/>
</dbReference>
<evidence type="ECO:0000256" key="5">
    <source>
        <dbReference type="ARBA" id="ARBA00049269"/>
    </source>
</evidence>
<organism evidence="10 11">
    <name type="scientific">Aequorivita soesokkakensis</name>
    <dbReference type="NCBI Taxonomy" id="1385699"/>
    <lineage>
        <taxon>Bacteria</taxon>
        <taxon>Pseudomonadati</taxon>
        <taxon>Bacteroidota</taxon>
        <taxon>Flavobacteriia</taxon>
        <taxon>Flavobacteriales</taxon>
        <taxon>Flavobacteriaceae</taxon>
        <taxon>Aequorivita</taxon>
    </lineage>
</organism>
<dbReference type="Pfam" id="PF00221">
    <property type="entry name" value="Lyase_aromatic"/>
    <property type="match status" value="1"/>
</dbReference>
<evidence type="ECO:0000256" key="7">
    <source>
        <dbReference type="RuleBase" id="RU003954"/>
    </source>
</evidence>
<dbReference type="EMBL" id="LXIE01000001">
    <property type="protein sequence ID" value="OAD92459.1"/>
    <property type="molecule type" value="Genomic_DNA"/>
</dbReference>
<evidence type="ECO:0000256" key="2">
    <source>
        <dbReference type="ARBA" id="ARBA00012994"/>
    </source>
</evidence>
<evidence type="ECO:0000256" key="8">
    <source>
        <dbReference type="RuleBase" id="RU004479"/>
    </source>
</evidence>
<reference evidence="10 11" key="1">
    <citation type="submission" date="2016-05" db="EMBL/GenBank/DDBJ databases">
        <title>Genome sequencing of Vitellibacter soesokkakensis RSSK-12.</title>
        <authorList>
            <person name="Thevarajoo S."/>
            <person name="Selvaratnam C."/>
            <person name="Goh K.M."/>
            <person name="Chan K.-G."/>
            <person name="Chong C.S."/>
        </authorList>
    </citation>
    <scope>NUCLEOTIDE SEQUENCE [LARGE SCALE GENOMIC DNA]</scope>
    <source>
        <strain evidence="10 11">RSSK-12</strain>
    </source>
</reference>
<dbReference type="GO" id="GO:0019556">
    <property type="term" value="P:L-histidine catabolic process to glutamate and formamide"/>
    <property type="evidence" value="ECO:0007669"/>
    <property type="project" value="UniProtKB-UniPathway"/>
</dbReference>
<sequence length="503" mass="55583">MQETHYISSEILDLALVKEIIDKHKTLELSEEAQLNIKKSREYLIHKMKDNETPVYGINTGFGSLCNVKISSENLSKLQENLVMSHACGTGEFVPKPIIKLMLLLKIQSLSYGYSGVQLETVERLIDFYNNDILPVIYNQGSLGASGDLAPLAHLSLPLLGKGEVYYGGERISSEKMLKKFNWEPITLQAKEGLALLNGTQFMSAYGVYCLLKSFKLSYLADLIGAISVDAFDCNMSPYNALVHLVRPHRGQVKTAEQILEFLEGSELGLSEKKNVQDPYSFRCIPQVHGATKDTLHFVHKTFKTEINSVTDNPNIFVNEDVIISGGNFHGQPLALALDYLAIAMAELGNISERRTYQLVSGLRDLPAFLVNNPGLNSGFMIPQYTAASIVSQNKQLATPASVDSIVSSNGQEDHVSMGANGATKCLRIIENIETILSIELMNASQALCFRSPKKSSPFIESFLKPYRSVVSFIEDDRLMADDIHATVAFLQALDVDSEILFG</sequence>
<protein>
    <recommendedName>
        <fullName evidence="2 6">Histidine ammonia-lyase</fullName>
        <ecNumber evidence="2 6">4.3.1.3</ecNumber>
    </recommendedName>
</protein>
<dbReference type="STRING" id="1385699.A7A78_00670"/>
<dbReference type="InterPro" id="IPR008948">
    <property type="entry name" value="L-Aspartase-like"/>
</dbReference>
<dbReference type="NCBIfam" id="TIGR01225">
    <property type="entry name" value="hutH"/>
    <property type="match status" value="1"/>
</dbReference>
<dbReference type="CDD" id="cd00332">
    <property type="entry name" value="PAL-HAL"/>
    <property type="match status" value="1"/>
</dbReference>
<evidence type="ECO:0000256" key="3">
    <source>
        <dbReference type="ARBA" id="ARBA00022808"/>
    </source>
</evidence>
<comment type="caution">
    <text evidence="10">The sequence shown here is derived from an EMBL/GenBank/DDBJ whole genome shotgun (WGS) entry which is preliminary data.</text>
</comment>
<accession>A0A1A9LGD9</accession>
<evidence type="ECO:0000256" key="6">
    <source>
        <dbReference type="NCBIfam" id="TIGR01225"/>
    </source>
</evidence>
<keyword evidence="11" id="KW-1185">Reference proteome</keyword>
<dbReference type="PROSITE" id="PS00488">
    <property type="entry name" value="PAL_HISTIDASE"/>
    <property type="match status" value="1"/>
</dbReference>
<evidence type="ECO:0000313" key="11">
    <source>
        <dbReference type="Proteomes" id="UP000077552"/>
    </source>
</evidence>
<keyword evidence="4 7" id="KW-0456">Lyase</keyword>
<dbReference type="SUPFAM" id="SSF48557">
    <property type="entry name" value="L-aspartase-like"/>
    <property type="match status" value="1"/>
</dbReference>
<dbReference type="Gene3D" id="1.10.275.10">
    <property type="entry name" value="Fumarase/aspartase (N-terminal domain)"/>
    <property type="match status" value="1"/>
</dbReference>
<evidence type="ECO:0000256" key="9">
    <source>
        <dbReference type="RuleBase" id="RU004480"/>
    </source>
</evidence>
<dbReference type="FunFam" id="1.20.200.10:FF:000003">
    <property type="entry name" value="Histidine ammonia-lyase"/>
    <property type="match status" value="1"/>
</dbReference>
<comment type="similarity">
    <text evidence="7">Belongs to the PAL/histidase family.</text>
</comment>
<dbReference type="InterPro" id="IPR005921">
    <property type="entry name" value="HutH"/>
</dbReference>
<evidence type="ECO:0000256" key="4">
    <source>
        <dbReference type="ARBA" id="ARBA00023239"/>
    </source>
</evidence>
<dbReference type="InterPro" id="IPR022313">
    <property type="entry name" value="Phe/His_NH3-lyase_AS"/>
</dbReference>
<comment type="pathway">
    <text evidence="1 8">Amino-acid degradation; L-histidine degradation into L-glutamate; N-formimidoyl-L-glutamate from L-histidine: step 1/3.</text>
</comment>
<dbReference type="UniPathway" id="UPA00379">
    <property type="reaction ID" value="UER00549"/>
</dbReference>
<dbReference type="OrthoDB" id="9806955at2"/>
<dbReference type="Gene3D" id="1.20.200.10">
    <property type="entry name" value="Fumarase/aspartase (Central domain)"/>
    <property type="match status" value="1"/>
</dbReference>
<comment type="catalytic activity">
    <reaction evidence="5 8">
        <text>L-histidine = trans-urocanate + NH4(+)</text>
        <dbReference type="Rhea" id="RHEA:21232"/>
        <dbReference type="ChEBI" id="CHEBI:17771"/>
        <dbReference type="ChEBI" id="CHEBI:28938"/>
        <dbReference type="ChEBI" id="CHEBI:57595"/>
        <dbReference type="EC" id="4.3.1.3"/>
    </reaction>
</comment>
<dbReference type="RefSeq" id="WP_068760242.1">
    <property type="nucleotide sequence ID" value="NZ_LXIE01000001.1"/>
</dbReference>
<keyword evidence="3 8" id="KW-0369">Histidine metabolism</keyword>
<dbReference type="AlphaFoldDB" id="A0A1A9LGD9"/>
<dbReference type="GO" id="GO:0005737">
    <property type="term" value="C:cytoplasm"/>
    <property type="evidence" value="ECO:0007669"/>
    <property type="project" value="UniProtKB-SubCell"/>
</dbReference>
<dbReference type="PANTHER" id="PTHR10362">
    <property type="entry name" value="HISTIDINE AMMONIA-LYASE"/>
    <property type="match status" value="1"/>
</dbReference>
<comment type="subcellular location">
    <subcellularLocation>
        <location evidence="9">Cytoplasm</location>
    </subcellularLocation>
</comment>
<proteinExistence type="inferred from homology"/>
<dbReference type="NCBIfam" id="NF006871">
    <property type="entry name" value="PRK09367.1"/>
    <property type="match status" value="1"/>
</dbReference>